<feature type="binding site" evidence="4">
    <location>
        <position position="139"/>
    </location>
    <ligand>
        <name>substrate</name>
    </ligand>
</feature>
<feature type="binding site" evidence="4">
    <location>
        <position position="450"/>
    </location>
    <ligand>
        <name>substrate</name>
    </ligand>
</feature>
<dbReference type="Gene3D" id="3.90.400.10">
    <property type="entry name" value="Oligo-1,6-glucosidase, Domain 2"/>
    <property type="match status" value="1"/>
</dbReference>
<dbReference type="PANTHER" id="PTHR38784:SF1">
    <property type="entry name" value="SUCROSE PHOSPHORYLASE"/>
    <property type="match status" value="1"/>
</dbReference>
<name>A0A5R9B8K2_9MICC</name>
<keyword evidence="3" id="KW-0808">Transferase</keyword>
<comment type="similarity">
    <text evidence="1">Belongs to the glycosyl hydrolase 13 family. Sucrose phosphorylase subfamily.</text>
</comment>
<evidence type="ECO:0000313" key="7">
    <source>
        <dbReference type="Proteomes" id="UP000310458"/>
    </source>
</evidence>
<dbReference type="SUPFAM" id="SSF51445">
    <property type="entry name" value="(Trans)glycosidases"/>
    <property type="match status" value="1"/>
</dbReference>
<organism evidence="6 7">
    <name type="scientific">Nesterenkonia salmonea</name>
    <dbReference type="NCBI Taxonomy" id="1804987"/>
    <lineage>
        <taxon>Bacteria</taxon>
        <taxon>Bacillati</taxon>
        <taxon>Actinomycetota</taxon>
        <taxon>Actinomycetes</taxon>
        <taxon>Micrococcales</taxon>
        <taxon>Micrococcaceae</taxon>
        <taxon>Nesterenkonia</taxon>
    </lineage>
</organism>
<sequence>MIIPDPQSQIHGLLRELYPEQHEEVSQCVKEVIDRYRLPAEDSRSSGRRTLRSSDALVITYADQIRAPGEYPLVTLRRFMSDYAPFISNLHLLPFYPFTSDDGFGVVDYLAVRDDVGSWQDIEGLADDVSLMFDAVINHVSASSPWIQGFLDGDARFADFAIDVDPEADLSQVVRPRTSPLLTRFMGSKGPRWLWTTFSDDQVDLNYANPQVLLAVLDVLCRYVHHGASWLRLDAVSYLWKRIGTTSCNLPETHNVIKLIRAALDEVAPGTVIVTETNVPHDQNVSFFGDGVDEAQLVYNFALPPLVLHTLRTGEPEVFLDWLRELRAVGPNSTFLNFLASHDGIGMRGAENILSDEHRTALAAQVQRHGGYVSYRSMSDGGTAPYELNIAFIDALSDPASNEPVSRHIDRFICATSLMMAIPGVPAIYLHSLLGSRSDRAGAEELGYPRAINRATLDLEALEAELGDARSIRRRVLEATRALVTTRGEHDAFDPAASCVGSEPVPGVIQIMRKGVSGTVACLHNVRDQHTTVPLEGLFDGGVDLITAGTVIEEVELPPYGVRWVATR</sequence>
<dbReference type="SMART" id="SM00642">
    <property type="entry name" value="Aamy"/>
    <property type="match status" value="1"/>
</dbReference>
<gene>
    <name evidence="6" type="ORF">FEF26_11830</name>
</gene>
<dbReference type="OrthoDB" id="9043248at2"/>
<protein>
    <submittedName>
        <fullName evidence="6">Sugar phosphorylase</fullName>
    </submittedName>
</protein>
<dbReference type="GO" id="GO:0016757">
    <property type="term" value="F:glycosyltransferase activity"/>
    <property type="evidence" value="ECO:0007669"/>
    <property type="project" value="UniProtKB-KW"/>
</dbReference>
<evidence type="ECO:0000256" key="2">
    <source>
        <dbReference type="ARBA" id="ARBA00022676"/>
    </source>
</evidence>
<keyword evidence="2" id="KW-0328">Glycosyltransferase</keyword>
<evidence type="ECO:0000256" key="4">
    <source>
        <dbReference type="PIRSR" id="PIRSR003059-2"/>
    </source>
</evidence>
<feature type="binding site" evidence="4">
    <location>
        <position position="101"/>
    </location>
    <ligand>
        <name>substrate</name>
    </ligand>
</feature>
<feature type="domain" description="Glycosyl hydrolase family 13 catalytic" evidence="5">
    <location>
        <begin position="73"/>
        <end position="470"/>
    </location>
</feature>
<reference evidence="6 7" key="1">
    <citation type="submission" date="2019-05" db="EMBL/GenBank/DDBJ databases">
        <title>Nesterenkonia sp. GY074 isolated from the Southern Atlantic Ocean.</title>
        <authorList>
            <person name="Zhang G."/>
        </authorList>
    </citation>
    <scope>NUCLEOTIDE SEQUENCE [LARGE SCALE GENOMIC DNA]</scope>
    <source>
        <strain evidence="6 7">GY074</strain>
    </source>
</reference>
<dbReference type="InterPro" id="IPR006047">
    <property type="entry name" value="GH13_cat_dom"/>
</dbReference>
<dbReference type="AlphaFoldDB" id="A0A5R9B8K2"/>
<dbReference type="Gene3D" id="3.20.20.80">
    <property type="entry name" value="Glycosidases"/>
    <property type="match status" value="1"/>
</dbReference>
<dbReference type="GO" id="GO:0005975">
    <property type="term" value="P:carbohydrate metabolic process"/>
    <property type="evidence" value="ECO:0007669"/>
    <property type="project" value="InterPro"/>
</dbReference>
<dbReference type="PANTHER" id="PTHR38784">
    <property type="entry name" value="SUCROSE PHOSPHORYLASE"/>
    <property type="match status" value="1"/>
</dbReference>
<keyword evidence="7" id="KW-1185">Reference proteome</keyword>
<feature type="binding site" evidence="4">
    <location>
        <begin position="232"/>
        <end position="234"/>
    </location>
    <ligand>
        <name>substrate</name>
    </ligand>
</feature>
<evidence type="ECO:0000256" key="1">
    <source>
        <dbReference type="ARBA" id="ARBA00008452"/>
    </source>
</evidence>
<evidence type="ECO:0000256" key="3">
    <source>
        <dbReference type="ARBA" id="ARBA00022679"/>
    </source>
</evidence>
<evidence type="ECO:0000259" key="5">
    <source>
        <dbReference type="SMART" id="SM00642"/>
    </source>
</evidence>
<dbReference type="Pfam" id="PF00128">
    <property type="entry name" value="Alpha-amylase"/>
    <property type="match status" value="1"/>
</dbReference>
<dbReference type="InterPro" id="IPR016377">
    <property type="entry name" value="Sucrose_GGa_phosphorylase-rel"/>
</dbReference>
<feature type="binding site" evidence="4">
    <location>
        <begin position="342"/>
        <end position="343"/>
    </location>
    <ligand>
        <name>substrate</name>
    </ligand>
</feature>
<dbReference type="Proteomes" id="UP000310458">
    <property type="component" value="Unassembled WGS sequence"/>
</dbReference>
<proteinExistence type="inferred from homology"/>
<dbReference type="InterPro" id="IPR045857">
    <property type="entry name" value="O16G_dom_2"/>
</dbReference>
<dbReference type="InterPro" id="IPR017853">
    <property type="entry name" value="GH"/>
</dbReference>
<dbReference type="EMBL" id="VAVZ01000034">
    <property type="protein sequence ID" value="TLP94481.1"/>
    <property type="molecule type" value="Genomic_DNA"/>
</dbReference>
<dbReference type="PIRSF" id="PIRSF003059">
    <property type="entry name" value="Sucrose_phosphorylase"/>
    <property type="match status" value="1"/>
</dbReference>
<accession>A0A5R9B8K2</accession>
<evidence type="ECO:0000313" key="6">
    <source>
        <dbReference type="EMBL" id="TLP94481.1"/>
    </source>
</evidence>
<comment type="caution">
    <text evidence="6">The sequence shown here is derived from an EMBL/GenBank/DDBJ whole genome shotgun (WGS) entry which is preliminary data.</text>
</comment>